<dbReference type="Proteomes" id="UP000198393">
    <property type="component" value="Unassembled WGS sequence"/>
</dbReference>
<reference evidence="2 3" key="1">
    <citation type="submission" date="2017-06" db="EMBL/GenBank/DDBJ databases">
        <authorList>
            <person name="Kim H.J."/>
            <person name="Triplett B.A."/>
        </authorList>
    </citation>
    <scope>NUCLEOTIDE SEQUENCE [LARGE SCALE GENOMIC DNA]</scope>
    <source>
        <strain evidence="2 3">DSM 19307</strain>
    </source>
</reference>
<protein>
    <submittedName>
        <fullName evidence="2">Copper chaperone CopZ</fullName>
    </submittedName>
</protein>
<evidence type="ECO:0000313" key="2">
    <source>
        <dbReference type="EMBL" id="SNS85068.1"/>
    </source>
</evidence>
<dbReference type="Pfam" id="PF00403">
    <property type="entry name" value="HMA"/>
    <property type="match status" value="1"/>
</dbReference>
<dbReference type="EMBL" id="FZPD01000002">
    <property type="protein sequence ID" value="SNS85068.1"/>
    <property type="molecule type" value="Genomic_DNA"/>
</dbReference>
<name>A0A239HVA6_EKHLU</name>
<keyword evidence="3" id="KW-1185">Reference proteome</keyword>
<accession>A0A239HVA6</accession>
<dbReference type="PROSITE" id="PS50846">
    <property type="entry name" value="HMA_2"/>
    <property type="match status" value="1"/>
</dbReference>
<dbReference type="CDD" id="cd00371">
    <property type="entry name" value="HMA"/>
    <property type="match status" value="1"/>
</dbReference>
<dbReference type="AlphaFoldDB" id="A0A239HVA6"/>
<dbReference type="SUPFAM" id="SSF55008">
    <property type="entry name" value="HMA, heavy metal-associated domain"/>
    <property type="match status" value="1"/>
</dbReference>
<evidence type="ECO:0000313" key="3">
    <source>
        <dbReference type="Proteomes" id="UP000198393"/>
    </source>
</evidence>
<sequence>MNNTQKQNQNFIPLWSGSTLRGLGGGLLMISLLTSSFSQKEPVEVDGGFKVEIQTSAICEMCKNTLEKDLAFEKGVKEATLNLDDKVLTVVYHPKRTDAQTIRRRITLVGYHADTLARDSKAYDNLPMCCKDGAHGTPIPQVPLKAKDDNG</sequence>
<gene>
    <name evidence="2" type="ORF">SAMN05421640_1516</name>
</gene>
<dbReference type="Gene3D" id="3.30.70.100">
    <property type="match status" value="1"/>
</dbReference>
<feature type="domain" description="HMA" evidence="1">
    <location>
        <begin position="48"/>
        <end position="114"/>
    </location>
</feature>
<organism evidence="2 3">
    <name type="scientific">Ekhidna lutea</name>
    <dbReference type="NCBI Taxonomy" id="447679"/>
    <lineage>
        <taxon>Bacteria</taxon>
        <taxon>Pseudomonadati</taxon>
        <taxon>Bacteroidota</taxon>
        <taxon>Cytophagia</taxon>
        <taxon>Cytophagales</taxon>
        <taxon>Reichenbachiellaceae</taxon>
        <taxon>Ekhidna</taxon>
    </lineage>
</organism>
<dbReference type="OrthoDB" id="5513217at2"/>
<proteinExistence type="predicted"/>
<evidence type="ECO:0000259" key="1">
    <source>
        <dbReference type="PROSITE" id="PS50846"/>
    </source>
</evidence>
<dbReference type="GO" id="GO:0046872">
    <property type="term" value="F:metal ion binding"/>
    <property type="evidence" value="ECO:0007669"/>
    <property type="project" value="InterPro"/>
</dbReference>
<dbReference type="InterPro" id="IPR036163">
    <property type="entry name" value="HMA_dom_sf"/>
</dbReference>
<dbReference type="InterPro" id="IPR006121">
    <property type="entry name" value="HMA_dom"/>
</dbReference>